<feature type="transmembrane region" description="Helical" evidence="5">
    <location>
        <begin position="189"/>
        <end position="210"/>
    </location>
</feature>
<dbReference type="GO" id="GO:0043190">
    <property type="term" value="C:ATP-binding cassette (ABC) transporter complex"/>
    <property type="evidence" value="ECO:0007669"/>
    <property type="project" value="InterPro"/>
</dbReference>
<dbReference type="KEGG" id="scd:Spica_2606"/>
<feature type="transmembrane region" description="Helical" evidence="5">
    <location>
        <begin position="101"/>
        <end position="124"/>
    </location>
</feature>
<dbReference type="InterPro" id="IPR047817">
    <property type="entry name" value="ABC2_TM_bact-type"/>
</dbReference>
<evidence type="ECO:0000256" key="4">
    <source>
        <dbReference type="ARBA" id="ARBA00023136"/>
    </source>
</evidence>
<dbReference type="EMBL" id="CP002868">
    <property type="protein sequence ID" value="AEJ20706.1"/>
    <property type="molecule type" value="Genomic_DNA"/>
</dbReference>
<dbReference type="PROSITE" id="PS51012">
    <property type="entry name" value="ABC_TM2"/>
    <property type="match status" value="1"/>
</dbReference>
<keyword evidence="2 5" id="KW-0812">Transmembrane</keyword>
<gene>
    <name evidence="7" type="ordered locus">Spica_2606</name>
</gene>
<keyword evidence="4 5" id="KW-0472">Membrane</keyword>
<dbReference type="PRINTS" id="PR00164">
    <property type="entry name" value="ABC2TRNSPORT"/>
</dbReference>
<comment type="similarity">
    <text evidence="5">Belongs to the ABC-2 integral membrane protein family.</text>
</comment>
<feature type="transmembrane region" description="Helical" evidence="5">
    <location>
        <begin position="131"/>
        <end position="155"/>
    </location>
</feature>
<keyword evidence="5" id="KW-1003">Cell membrane</keyword>
<evidence type="ECO:0000256" key="5">
    <source>
        <dbReference type="RuleBase" id="RU361157"/>
    </source>
</evidence>
<reference evidence="8" key="1">
    <citation type="journal article" date="2013" name="Stand. Genomic Sci.">
        <title>Genome sequence of the thermophilic fresh-water bacterium Spirochaeta caldaria type strain (H1(T)), reclassification of Spirochaeta caldaria, Spirochaeta stenostrepta, and Spirochaeta zuelzerae in the genus Treponema as Treponema caldaria comb. nov., Treponema stenostrepta comb. nov., and Treponema zuelzerae comb. nov., and emendation of the genus Treponema.</title>
        <authorList>
            <person name="Abt B."/>
            <person name="Goker M."/>
            <person name="Scheuner C."/>
            <person name="Han C."/>
            <person name="Lu M."/>
            <person name="Misra M."/>
            <person name="Lapidus A."/>
            <person name="Nolan M."/>
            <person name="Lucas S."/>
            <person name="Hammon N."/>
            <person name="Deshpande S."/>
            <person name="Cheng J.F."/>
            <person name="Tapia R."/>
            <person name="Goodwin L.A."/>
            <person name="Pitluck S."/>
            <person name="Liolios K."/>
            <person name="Pagani I."/>
            <person name="Ivanova N."/>
            <person name="Mavromatis K."/>
            <person name="Mikhailova N."/>
            <person name="Huntemann M."/>
            <person name="Pati A."/>
            <person name="Chen A."/>
            <person name="Palaniappan K."/>
            <person name="Land M."/>
            <person name="Hauser L."/>
            <person name="Jeffries C.D."/>
            <person name="Rohde M."/>
            <person name="Spring S."/>
            <person name="Gronow S."/>
            <person name="Detter J.C."/>
            <person name="Bristow J."/>
            <person name="Eisen J.A."/>
            <person name="Markowitz V."/>
            <person name="Hugenholtz P."/>
            <person name="Kyrpides N.C."/>
            <person name="Woyke T."/>
            <person name="Klenk H.P."/>
        </authorList>
    </citation>
    <scope>NUCLEOTIDE SEQUENCE</scope>
    <source>
        <strain evidence="8">ATCC 51460 / DSM 7334 / H1</strain>
    </source>
</reference>
<dbReference type="InterPro" id="IPR051784">
    <property type="entry name" value="Nod_factor_ABC_transporter"/>
</dbReference>
<dbReference type="RefSeq" id="WP_013969984.1">
    <property type="nucleotide sequence ID" value="NC_015732.1"/>
</dbReference>
<feature type="transmembrane region" description="Helical" evidence="5">
    <location>
        <begin position="161"/>
        <end position="182"/>
    </location>
</feature>
<proteinExistence type="inferred from homology"/>
<dbReference type="HOGENOM" id="CLU_039483_2_3_12"/>
<dbReference type="STRING" id="744872.Spica_2606"/>
<evidence type="ECO:0000259" key="6">
    <source>
        <dbReference type="PROSITE" id="PS51012"/>
    </source>
</evidence>
<name>F8EY45_GRAC1</name>
<dbReference type="Proteomes" id="UP000000503">
    <property type="component" value="Chromosome"/>
</dbReference>
<dbReference type="InterPro" id="IPR000412">
    <property type="entry name" value="ABC_2_transport"/>
</dbReference>
<dbReference type="eggNOG" id="COG0842">
    <property type="taxonomic scope" value="Bacteria"/>
</dbReference>
<dbReference type="OrthoDB" id="9788252at2"/>
<evidence type="ECO:0000313" key="8">
    <source>
        <dbReference type="Proteomes" id="UP000000503"/>
    </source>
</evidence>
<feature type="transmembrane region" description="Helical" evidence="5">
    <location>
        <begin position="230"/>
        <end position="256"/>
    </location>
</feature>
<feature type="domain" description="ABC transmembrane type-2" evidence="6">
    <location>
        <begin position="20"/>
        <end position="262"/>
    </location>
</feature>
<protein>
    <recommendedName>
        <fullName evidence="5">Transport permease protein</fullName>
    </recommendedName>
</protein>
<dbReference type="PANTHER" id="PTHR43229:SF2">
    <property type="entry name" value="NODULATION PROTEIN J"/>
    <property type="match status" value="1"/>
</dbReference>
<evidence type="ECO:0000256" key="1">
    <source>
        <dbReference type="ARBA" id="ARBA00004141"/>
    </source>
</evidence>
<dbReference type="PANTHER" id="PTHR43229">
    <property type="entry name" value="NODULATION PROTEIN J"/>
    <property type="match status" value="1"/>
</dbReference>
<keyword evidence="5" id="KW-0813">Transport</keyword>
<dbReference type="GO" id="GO:0140359">
    <property type="term" value="F:ABC-type transporter activity"/>
    <property type="evidence" value="ECO:0007669"/>
    <property type="project" value="InterPro"/>
</dbReference>
<keyword evidence="3 5" id="KW-1133">Transmembrane helix</keyword>
<evidence type="ECO:0000313" key="7">
    <source>
        <dbReference type="EMBL" id="AEJ20706.1"/>
    </source>
</evidence>
<organism evidence="7 8">
    <name type="scientific">Gracilinema caldarium (strain ATCC 51460 / DSM 7334 / H1)</name>
    <name type="common">Treponema caldarium</name>
    <dbReference type="NCBI Taxonomy" id="744872"/>
    <lineage>
        <taxon>Bacteria</taxon>
        <taxon>Pseudomonadati</taxon>
        <taxon>Spirochaetota</taxon>
        <taxon>Spirochaetia</taxon>
        <taxon>Spirochaetales</taxon>
        <taxon>Breznakiellaceae</taxon>
        <taxon>Gracilinema</taxon>
    </lineage>
</organism>
<dbReference type="Pfam" id="PF01061">
    <property type="entry name" value="ABC2_membrane"/>
    <property type="match status" value="1"/>
</dbReference>
<feature type="transmembrane region" description="Helical" evidence="5">
    <location>
        <begin position="51"/>
        <end position="68"/>
    </location>
</feature>
<evidence type="ECO:0000256" key="2">
    <source>
        <dbReference type="ARBA" id="ARBA00022692"/>
    </source>
</evidence>
<accession>F8EY45</accession>
<feature type="transmembrane region" description="Helical" evidence="5">
    <location>
        <begin position="22"/>
        <end position="39"/>
    </location>
</feature>
<dbReference type="PIRSF" id="PIRSF006648">
    <property type="entry name" value="DrrB"/>
    <property type="match status" value="1"/>
</dbReference>
<dbReference type="AlphaFoldDB" id="F8EY45"/>
<evidence type="ECO:0000256" key="3">
    <source>
        <dbReference type="ARBA" id="ARBA00022989"/>
    </source>
</evidence>
<comment type="subcellular location">
    <subcellularLocation>
        <location evidence="5">Cell membrane</location>
        <topology evidence="5">Multi-pass membrane protein</topology>
    </subcellularLocation>
    <subcellularLocation>
        <location evidence="1">Membrane</location>
        <topology evidence="1">Multi-pass membrane protein</topology>
    </subcellularLocation>
</comment>
<dbReference type="InterPro" id="IPR013525">
    <property type="entry name" value="ABC2_TM"/>
</dbReference>
<keyword evidence="8" id="KW-1185">Reference proteome</keyword>
<sequence>MNGIIAIVERNLLNFSRDRTRLVFSLFMSVFFLFIFSFVMKGVGGTIEQPLSYLIAGVIIMTVFQQALNNSTEILTDLASGFMKEIIVSPVARWQLAIGQVLSSATIAVIQGIIVMGVSLFMGLQIDVIRALLMIAVMVVAGLTFGSLGLFLATISRNSSSFQIVTSIMMIPLSFLSGAYIPTVELPKFLNVIVYVNPLTYLTAIFRSVTLGTSSRLAVDLVRQGIAFDVGGFIIMPAASLAIVIVIGLFFFALCVQMFERADFSTVKVMSRRGGGPH</sequence>